<protein>
    <recommendedName>
        <fullName evidence="3">G protein-coupled receptor</fullName>
    </recommendedName>
</protein>
<accession>A0AAV5SWH2</accession>
<keyword evidence="2" id="KW-1185">Reference proteome</keyword>
<dbReference type="EMBL" id="BTSX01000003">
    <property type="protein sequence ID" value="GMS87485.1"/>
    <property type="molecule type" value="Genomic_DNA"/>
</dbReference>
<organism evidence="1 2">
    <name type="scientific">Pristionchus entomophagus</name>
    <dbReference type="NCBI Taxonomy" id="358040"/>
    <lineage>
        <taxon>Eukaryota</taxon>
        <taxon>Metazoa</taxon>
        <taxon>Ecdysozoa</taxon>
        <taxon>Nematoda</taxon>
        <taxon>Chromadorea</taxon>
        <taxon>Rhabditida</taxon>
        <taxon>Rhabditina</taxon>
        <taxon>Diplogasteromorpha</taxon>
        <taxon>Diplogasteroidea</taxon>
        <taxon>Neodiplogasteridae</taxon>
        <taxon>Pristionchus</taxon>
    </lineage>
</organism>
<dbReference type="Proteomes" id="UP001432027">
    <property type="component" value="Unassembled WGS sequence"/>
</dbReference>
<comment type="caution">
    <text evidence="1">The sequence shown here is derived from an EMBL/GenBank/DDBJ whole genome shotgun (WGS) entry which is preliminary data.</text>
</comment>
<sequence length="135" mass="14792">MVMVWVLLLVGGGGGDLMLLLLEKTNIDLYLVLKVHDRRSDHLVLLPLLPLPLRLSLAELALLLGSHSGVSPPCCLRPFGLLHLLLVVAHVLEATACCLRPARSLIGISRLRPANALEFLKVGYSDSGLQYRRIE</sequence>
<gene>
    <name evidence="1" type="ORF">PENTCL1PPCAC_9660</name>
</gene>
<evidence type="ECO:0000313" key="2">
    <source>
        <dbReference type="Proteomes" id="UP001432027"/>
    </source>
</evidence>
<evidence type="ECO:0008006" key="3">
    <source>
        <dbReference type="Google" id="ProtNLM"/>
    </source>
</evidence>
<reference evidence="1" key="1">
    <citation type="submission" date="2023-10" db="EMBL/GenBank/DDBJ databases">
        <title>Genome assembly of Pristionchus species.</title>
        <authorList>
            <person name="Yoshida K."/>
            <person name="Sommer R.J."/>
        </authorList>
    </citation>
    <scope>NUCLEOTIDE SEQUENCE</scope>
    <source>
        <strain evidence="1">RS0144</strain>
    </source>
</reference>
<evidence type="ECO:0000313" key="1">
    <source>
        <dbReference type="EMBL" id="GMS87485.1"/>
    </source>
</evidence>
<name>A0AAV5SWH2_9BILA</name>
<dbReference type="AlphaFoldDB" id="A0AAV5SWH2"/>
<proteinExistence type="predicted"/>